<feature type="transmembrane region" description="Helical" evidence="5">
    <location>
        <begin position="540"/>
        <end position="563"/>
    </location>
</feature>
<feature type="transmembrane region" description="Helical" evidence="5">
    <location>
        <begin position="235"/>
        <end position="257"/>
    </location>
</feature>
<dbReference type="PANTHER" id="PTHR21576">
    <property type="entry name" value="UNCHARACTERIZED NODULIN-LIKE PROTEIN"/>
    <property type="match status" value="1"/>
</dbReference>
<feature type="transmembrane region" description="Helical" evidence="5">
    <location>
        <begin position="419"/>
        <end position="438"/>
    </location>
</feature>
<comment type="subcellular location">
    <subcellularLocation>
        <location evidence="1">Membrane</location>
        <topology evidence="1">Multi-pass membrane protein</topology>
    </subcellularLocation>
</comment>
<dbReference type="Pfam" id="PF06813">
    <property type="entry name" value="Nodulin-like"/>
    <property type="match status" value="1"/>
</dbReference>
<dbReference type="InterPro" id="IPR010658">
    <property type="entry name" value="Nodulin-like"/>
</dbReference>
<dbReference type="AlphaFoldDB" id="A0A2K3MQK8"/>
<dbReference type="Pfam" id="PF23262">
    <property type="entry name" value="NFD4_C"/>
    <property type="match status" value="1"/>
</dbReference>
<feature type="transmembrane region" description="Helical" evidence="5">
    <location>
        <begin position="385"/>
        <end position="407"/>
    </location>
</feature>
<feature type="transmembrane region" description="Helical" evidence="5">
    <location>
        <begin position="142"/>
        <end position="161"/>
    </location>
</feature>
<keyword evidence="3 5" id="KW-1133">Transmembrane helix</keyword>
<dbReference type="Gene3D" id="1.20.1250.20">
    <property type="entry name" value="MFS general substrate transporter like domains"/>
    <property type="match status" value="1"/>
</dbReference>
<reference evidence="8 9" key="2">
    <citation type="journal article" date="2017" name="Front. Plant Sci.">
        <title>Gene Classification and Mining of Molecular Markers Useful in Red Clover (Trifolium pratense) Breeding.</title>
        <authorList>
            <person name="Istvanek J."/>
            <person name="Dluhosova J."/>
            <person name="Dluhos P."/>
            <person name="Patkova L."/>
            <person name="Nedelnik J."/>
            <person name="Repkova J."/>
        </authorList>
    </citation>
    <scope>NUCLEOTIDE SEQUENCE [LARGE SCALE GENOMIC DNA]</scope>
    <source>
        <strain evidence="9">cv. Tatra</strain>
        <tissue evidence="8">Young leaves</tissue>
    </source>
</reference>
<feature type="domain" description="Nodulin-like" evidence="6">
    <location>
        <begin position="104"/>
        <end position="255"/>
    </location>
</feature>
<dbReference type="InterPro" id="IPR056555">
    <property type="entry name" value="NFD4_C"/>
</dbReference>
<feature type="transmembrane region" description="Helical" evidence="5">
    <location>
        <begin position="207"/>
        <end position="229"/>
    </location>
</feature>
<evidence type="ECO:0000256" key="2">
    <source>
        <dbReference type="ARBA" id="ARBA00022692"/>
    </source>
</evidence>
<dbReference type="EMBL" id="ASHM01011111">
    <property type="protein sequence ID" value="PNX93014.1"/>
    <property type="molecule type" value="Genomic_DNA"/>
</dbReference>
<evidence type="ECO:0000259" key="7">
    <source>
        <dbReference type="Pfam" id="PF23262"/>
    </source>
</evidence>
<evidence type="ECO:0000256" key="1">
    <source>
        <dbReference type="ARBA" id="ARBA00004141"/>
    </source>
</evidence>
<evidence type="ECO:0000256" key="5">
    <source>
        <dbReference type="SAM" id="Phobius"/>
    </source>
</evidence>
<feature type="transmembrane region" description="Helical" evidence="5">
    <location>
        <begin position="444"/>
        <end position="466"/>
    </location>
</feature>
<accession>A0A2K3MQK8</accession>
<evidence type="ECO:0000256" key="3">
    <source>
        <dbReference type="ARBA" id="ARBA00022989"/>
    </source>
</evidence>
<reference evidence="8 9" key="1">
    <citation type="journal article" date="2014" name="Am. J. Bot.">
        <title>Genome assembly and annotation for red clover (Trifolium pratense; Fabaceae).</title>
        <authorList>
            <person name="Istvanek J."/>
            <person name="Jaros M."/>
            <person name="Krenek A."/>
            <person name="Repkova J."/>
        </authorList>
    </citation>
    <scope>NUCLEOTIDE SEQUENCE [LARGE SCALE GENOMIC DNA]</scope>
    <source>
        <strain evidence="9">cv. Tatra</strain>
        <tissue evidence="8">Young leaves</tissue>
    </source>
</reference>
<comment type="caution">
    <text evidence="8">The sequence shown here is derived from an EMBL/GenBank/DDBJ whole genome shotgun (WGS) entry which is preliminary data.</text>
</comment>
<evidence type="ECO:0000313" key="9">
    <source>
        <dbReference type="Proteomes" id="UP000236291"/>
    </source>
</evidence>
<sequence>MEERRDTYCSSNLLSATCNGGGISRNSVLQNKYFELRHGGVISRNAMFICKKYVQHKPPCASDNIAAPLRRIVRENPSSTPGRKNSWSGFTYSGLPGPPSPENQRMCILIFVGTNGETYFNTVSLVSCVQNFPKSRGPVVGILKGFAGLSGAILTQIYALIHSPDHASLIFMVAVGPSLVAIGLMFIVRPVGGHKQVRPSDGKSFTFVYGVCLLLAAYLLGVMVVQDLVDLSETVISIFTIILFLILLVPIVIPLSLTFGTAEKSLEEEALLPEPEGQSQHYSDEVILSELEDEKPKEVDLLPALERQKRIAQLQSRLLQAAAEGAVRVKRRRGPHRGEDFTLMQALIKADFWLLFISMVLGSGSGLTVIDNLGQMSQSLGYENAHIFVSMISIWNFLGRVGGGYISEIVVKDHTYPRPAALAVFQLVMTIGHLSIGMGWPGSMYIGTLLVGLGYGAHWAVVPATASELFGLRNFGALYNFITLANPIGTLVFSSLIASRIYDREAEKQAHGGHHLNIGSFVSHALNVGEQLKCEGSICFFLTSSIMAGFCIVAAGLSMFLVFRTRIVYAHLYGKSSMRNLR</sequence>
<gene>
    <name evidence="8" type="ORF">L195_g016162</name>
</gene>
<proteinExistence type="predicted"/>
<feature type="transmembrane region" description="Helical" evidence="5">
    <location>
        <begin position="352"/>
        <end position="370"/>
    </location>
</feature>
<evidence type="ECO:0000256" key="4">
    <source>
        <dbReference type="ARBA" id="ARBA00023136"/>
    </source>
</evidence>
<dbReference type="Proteomes" id="UP000236291">
    <property type="component" value="Unassembled WGS sequence"/>
</dbReference>
<evidence type="ECO:0000313" key="8">
    <source>
        <dbReference type="EMBL" id="PNX93014.1"/>
    </source>
</evidence>
<feature type="domain" description="NFD4 C-terminal" evidence="7">
    <location>
        <begin position="346"/>
        <end position="509"/>
    </location>
</feature>
<evidence type="ECO:0000259" key="6">
    <source>
        <dbReference type="Pfam" id="PF06813"/>
    </source>
</evidence>
<keyword evidence="2 5" id="KW-0812">Transmembrane</keyword>
<protein>
    <submittedName>
        <fullName evidence="8">Major facilitator protein</fullName>
    </submittedName>
</protein>
<dbReference type="GO" id="GO:0016020">
    <property type="term" value="C:membrane"/>
    <property type="evidence" value="ECO:0007669"/>
    <property type="project" value="UniProtKB-SubCell"/>
</dbReference>
<feature type="transmembrane region" description="Helical" evidence="5">
    <location>
        <begin position="167"/>
        <end position="187"/>
    </location>
</feature>
<feature type="transmembrane region" description="Helical" evidence="5">
    <location>
        <begin position="478"/>
        <end position="498"/>
    </location>
</feature>
<organism evidence="8 9">
    <name type="scientific">Trifolium pratense</name>
    <name type="common">Red clover</name>
    <dbReference type="NCBI Taxonomy" id="57577"/>
    <lineage>
        <taxon>Eukaryota</taxon>
        <taxon>Viridiplantae</taxon>
        <taxon>Streptophyta</taxon>
        <taxon>Embryophyta</taxon>
        <taxon>Tracheophyta</taxon>
        <taxon>Spermatophyta</taxon>
        <taxon>Magnoliopsida</taxon>
        <taxon>eudicotyledons</taxon>
        <taxon>Gunneridae</taxon>
        <taxon>Pentapetalae</taxon>
        <taxon>rosids</taxon>
        <taxon>fabids</taxon>
        <taxon>Fabales</taxon>
        <taxon>Fabaceae</taxon>
        <taxon>Papilionoideae</taxon>
        <taxon>50 kb inversion clade</taxon>
        <taxon>NPAAA clade</taxon>
        <taxon>Hologalegina</taxon>
        <taxon>IRL clade</taxon>
        <taxon>Trifolieae</taxon>
        <taxon>Trifolium</taxon>
    </lineage>
</organism>
<dbReference type="InterPro" id="IPR036259">
    <property type="entry name" value="MFS_trans_sf"/>
</dbReference>
<dbReference type="STRING" id="57577.A0A2K3MQK8"/>
<name>A0A2K3MQK8_TRIPR</name>
<dbReference type="SUPFAM" id="SSF103473">
    <property type="entry name" value="MFS general substrate transporter"/>
    <property type="match status" value="1"/>
</dbReference>
<dbReference type="PANTHER" id="PTHR21576:SF73">
    <property type="entry name" value="F1C9.29 PROTEIN-RELATED"/>
    <property type="match status" value="1"/>
</dbReference>
<keyword evidence="4 5" id="KW-0472">Membrane</keyword>